<comment type="similarity">
    <text evidence="2">Belongs to the SusD family.</text>
</comment>
<dbReference type="SUPFAM" id="SSF48452">
    <property type="entry name" value="TPR-like"/>
    <property type="match status" value="1"/>
</dbReference>
<keyword evidence="3" id="KW-0732">Signal</keyword>
<keyword evidence="5" id="KW-0998">Cell outer membrane</keyword>
<dbReference type="EMBL" id="JAHLFU010000170">
    <property type="protein sequence ID" value="MBU3853735.1"/>
    <property type="molecule type" value="Genomic_DNA"/>
</dbReference>
<protein>
    <submittedName>
        <fullName evidence="8">RagB/SusD family nutrient uptake outer membrane protein</fullName>
    </submittedName>
</protein>
<reference evidence="8" key="2">
    <citation type="submission" date="2021-04" db="EMBL/GenBank/DDBJ databases">
        <authorList>
            <person name="Gilroy R."/>
        </authorList>
    </citation>
    <scope>NUCLEOTIDE SEQUENCE</scope>
    <source>
        <strain evidence="8">G3-2149</strain>
    </source>
</reference>
<comment type="caution">
    <text evidence="8">The sequence shown here is derived from an EMBL/GenBank/DDBJ whole genome shotgun (WGS) entry which is preliminary data.</text>
</comment>
<accession>A0A9E2L6E1</accession>
<keyword evidence="4" id="KW-0472">Membrane</keyword>
<dbReference type="PROSITE" id="PS51257">
    <property type="entry name" value="PROKAR_LIPOPROTEIN"/>
    <property type="match status" value="1"/>
</dbReference>
<dbReference type="AlphaFoldDB" id="A0A9E2L6E1"/>
<proteinExistence type="inferred from homology"/>
<gene>
    <name evidence="8" type="ORF">H9789_07980</name>
</gene>
<dbReference type="InterPro" id="IPR011990">
    <property type="entry name" value="TPR-like_helical_dom_sf"/>
</dbReference>
<dbReference type="GO" id="GO:0009279">
    <property type="term" value="C:cell outer membrane"/>
    <property type="evidence" value="ECO:0007669"/>
    <property type="project" value="UniProtKB-SubCell"/>
</dbReference>
<evidence type="ECO:0000313" key="8">
    <source>
        <dbReference type="EMBL" id="MBU3853735.1"/>
    </source>
</evidence>
<name>A0A9E2L6E1_9BACT</name>
<feature type="domain" description="SusD-like N-terminal" evidence="7">
    <location>
        <begin position="22"/>
        <end position="220"/>
    </location>
</feature>
<dbReference type="Pfam" id="PF07980">
    <property type="entry name" value="SusD_RagB"/>
    <property type="match status" value="1"/>
</dbReference>
<evidence type="ECO:0000256" key="5">
    <source>
        <dbReference type="ARBA" id="ARBA00023237"/>
    </source>
</evidence>
<feature type="domain" description="RagB/SusD" evidence="6">
    <location>
        <begin position="293"/>
        <end position="504"/>
    </location>
</feature>
<reference evidence="8" key="1">
    <citation type="journal article" date="2021" name="PeerJ">
        <title>Extensive microbial diversity within the chicken gut microbiome revealed by metagenomics and culture.</title>
        <authorList>
            <person name="Gilroy R."/>
            <person name="Ravi A."/>
            <person name="Getino M."/>
            <person name="Pursley I."/>
            <person name="Horton D.L."/>
            <person name="Alikhan N.F."/>
            <person name="Baker D."/>
            <person name="Gharbi K."/>
            <person name="Hall N."/>
            <person name="Watson M."/>
            <person name="Adriaenssens E.M."/>
            <person name="Foster-Nyarko E."/>
            <person name="Jarju S."/>
            <person name="Secka A."/>
            <person name="Antonio M."/>
            <person name="Oren A."/>
            <person name="Chaudhuri R.R."/>
            <person name="La Ragione R."/>
            <person name="Hildebrand F."/>
            <person name="Pallen M.J."/>
        </authorList>
    </citation>
    <scope>NUCLEOTIDE SEQUENCE</scope>
    <source>
        <strain evidence="8">G3-2149</strain>
    </source>
</reference>
<dbReference type="Proteomes" id="UP000823865">
    <property type="component" value="Unassembled WGS sequence"/>
</dbReference>
<evidence type="ECO:0000259" key="6">
    <source>
        <dbReference type="Pfam" id="PF07980"/>
    </source>
</evidence>
<dbReference type="InterPro" id="IPR012944">
    <property type="entry name" value="SusD_RagB_dom"/>
</dbReference>
<evidence type="ECO:0000256" key="3">
    <source>
        <dbReference type="ARBA" id="ARBA00022729"/>
    </source>
</evidence>
<evidence type="ECO:0000256" key="1">
    <source>
        <dbReference type="ARBA" id="ARBA00004442"/>
    </source>
</evidence>
<sequence length="507" mass="59213">MKQIKTYIMALAGTCILGSCSDFLDVTPQGELTTDLYFSQEERINEAVSRVYSSINWRFFRLGTMYFTTHEFPSDDVRMNTADANFLTAYNFQYDPNNVYVERLWERWYQYINDCNQVLELTKDYDDETAALYNAQARFFRAYWHFDLMNVFGEVVLRDHVPAENEYNIPKSSEEDIYRLVISDLEYAIEHLPTRQEWGEENLGRVTKGTAKGILAKVYLYRQDYENAYKYANEVVNVDHEYSLDPDYRNLFSIQGKYSSESMMPGHYIYQNIEGRLRNPYVEFQGIPGSGLGSAYFVPSDEFVSAYEEGDPRKEATIFEKGETIEGYTGEITWLEEKDEAGNVVSEFNYANKKVIWPATQWPDNDFFKQELNLPFLRFADILLVYAESANELGKTTEAEDALEKVRFRARGNQTYAEAGVLPEKRGLGKDALREIIWNERRIELAFEGNRWFDLVRYEKVVPNYTTNLMHRKGRTNFDYAKHSKFPIPTYYITSSEGVLTQNPARQ</sequence>
<dbReference type="InterPro" id="IPR033985">
    <property type="entry name" value="SusD-like_N"/>
</dbReference>
<evidence type="ECO:0000259" key="7">
    <source>
        <dbReference type="Pfam" id="PF14322"/>
    </source>
</evidence>
<evidence type="ECO:0000313" key="9">
    <source>
        <dbReference type="Proteomes" id="UP000823865"/>
    </source>
</evidence>
<comment type="subcellular location">
    <subcellularLocation>
        <location evidence="1">Cell outer membrane</location>
    </subcellularLocation>
</comment>
<dbReference type="CDD" id="cd08977">
    <property type="entry name" value="SusD"/>
    <property type="match status" value="1"/>
</dbReference>
<dbReference type="Gene3D" id="1.25.40.390">
    <property type="match status" value="1"/>
</dbReference>
<dbReference type="Pfam" id="PF14322">
    <property type="entry name" value="SusD-like_3"/>
    <property type="match status" value="1"/>
</dbReference>
<evidence type="ECO:0000256" key="2">
    <source>
        <dbReference type="ARBA" id="ARBA00006275"/>
    </source>
</evidence>
<evidence type="ECO:0000256" key="4">
    <source>
        <dbReference type="ARBA" id="ARBA00023136"/>
    </source>
</evidence>
<organism evidence="8 9">
    <name type="scientific">Candidatus Paraprevotella stercoravium</name>
    <dbReference type="NCBI Taxonomy" id="2838725"/>
    <lineage>
        <taxon>Bacteria</taxon>
        <taxon>Pseudomonadati</taxon>
        <taxon>Bacteroidota</taxon>
        <taxon>Bacteroidia</taxon>
        <taxon>Bacteroidales</taxon>
        <taxon>Prevotellaceae</taxon>
        <taxon>Paraprevotella</taxon>
    </lineage>
</organism>